<dbReference type="Proteomes" id="UP000029409">
    <property type="component" value="Chromosome"/>
</dbReference>
<evidence type="ECO:0000259" key="9">
    <source>
        <dbReference type="Pfam" id="PF25198"/>
    </source>
</evidence>
<feature type="domain" description="Spore germination GerAC-like C-terminal" evidence="8">
    <location>
        <begin position="213"/>
        <end position="378"/>
    </location>
</feature>
<dbReference type="InterPro" id="IPR038501">
    <property type="entry name" value="Spore_GerAC_C_sf"/>
</dbReference>
<evidence type="ECO:0000256" key="4">
    <source>
        <dbReference type="ARBA" id="ARBA00022729"/>
    </source>
</evidence>
<comment type="subcellular location">
    <subcellularLocation>
        <location evidence="1">Membrane</location>
        <topology evidence="1">Lipid-anchor</topology>
    </subcellularLocation>
</comment>
<keyword evidence="7" id="KW-0449">Lipoprotein</keyword>
<evidence type="ECO:0000256" key="7">
    <source>
        <dbReference type="ARBA" id="ARBA00023288"/>
    </source>
</evidence>
<dbReference type="AlphaFoldDB" id="A0A089HLP0"/>
<dbReference type="GO" id="GO:0009847">
    <property type="term" value="P:spore germination"/>
    <property type="evidence" value="ECO:0007669"/>
    <property type="project" value="InterPro"/>
</dbReference>
<dbReference type="PANTHER" id="PTHR35789">
    <property type="entry name" value="SPORE GERMINATION PROTEIN B3"/>
    <property type="match status" value="1"/>
</dbReference>
<evidence type="ECO:0000259" key="8">
    <source>
        <dbReference type="Pfam" id="PF05504"/>
    </source>
</evidence>
<dbReference type="STRING" id="44251.PDUR_04325"/>
<evidence type="ECO:0000256" key="5">
    <source>
        <dbReference type="ARBA" id="ARBA00023136"/>
    </source>
</evidence>
<sequence>MKRVMRIWLVLLILLIHTGCWDRKEINDIGLVMATAIDLAEDGQLQATLQVAVPSPSSQTTGASKETERFFLISDVGKNGIEIDQKLQQKMSRTLFFSHRSVILVGEDLAIKGLNDILDTFTRNPRNRLKAYILVVKGKKAGDLLQVEYPYELAPSEALKEMELLQGKGTVATLRDYMIASASEGTSPTTGVLEPTVYRSSGKKGEKPLFRITGTAIFKSSKLVGFLNNTETHEFLWFKGNKKGDGIAAGLPKGIGNVAFTITSSKTKIKTDWQSNPLKFHIDLAAKGDLVENDSPLDVTDSKNLSMVKKALEKQVIQNMEAFLRKIQTEYHADIVGFSQQLQRNNPKKWRAVEKEWDRYFAEADISVTVNLAINNTGEIGPALQFKDKEILN</sequence>
<feature type="domain" description="Spore germination protein N-terminal" evidence="9">
    <location>
        <begin position="22"/>
        <end position="194"/>
    </location>
</feature>
<organism evidence="10 11">
    <name type="scientific">Paenibacillus durus</name>
    <name type="common">Paenibacillus azotofixans</name>
    <dbReference type="NCBI Taxonomy" id="44251"/>
    <lineage>
        <taxon>Bacteria</taxon>
        <taxon>Bacillati</taxon>
        <taxon>Bacillota</taxon>
        <taxon>Bacilli</taxon>
        <taxon>Bacillales</taxon>
        <taxon>Paenibacillaceae</taxon>
        <taxon>Paenibacillus</taxon>
    </lineage>
</organism>
<dbReference type="Pfam" id="PF05504">
    <property type="entry name" value="Spore_GerAC"/>
    <property type="match status" value="1"/>
</dbReference>
<dbReference type="KEGG" id="pdu:PDUR_04325"/>
<evidence type="ECO:0000256" key="6">
    <source>
        <dbReference type="ARBA" id="ARBA00023139"/>
    </source>
</evidence>
<dbReference type="OrthoDB" id="9816067at2"/>
<evidence type="ECO:0000256" key="1">
    <source>
        <dbReference type="ARBA" id="ARBA00004635"/>
    </source>
</evidence>
<proteinExistence type="inferred from homology"/>
<accession>A0A089HLP0</accession>
<evidence type="ECO:0000256" key="3">
    <source>
        <dbReference type="ARBA" id="ARBA00022544"/>
    </source>
</evidence>
<comment type="similarity">
    <text evidence="2">Belongs to the GerABKC lipoprotein family.</text>
</comment>
<dbReference type="InterPro" id="IPR057336">
    <property type="entry name" value="GerAC_N"/>
</dbReference>
<dbReference type="InterPro" id="IPR046953">
    <property type="entry name" value="Spore_GerAC-like_C"/>
</dbReference>
<dbReference type="Pfam" id="PF25198">
    <property type="entry name" value="Spore_GerAC_N"/>
    <property type="match status" value="1"/>
</dbReference>
<keyword evidence="5" id="KW-0472">Membrane</keyword>
<evidence type="ECO:0000313" key="11">
    <source>
        <dbReference type="Proteomes" id="UP000029409"/>
    </source>
</evidence>
<name>A0A089HLP0_PAEDU</name>
<keyword evidence="4" id="KW-0732">Signal</keyword>
<evidence type="ECO:0000313" key="10">
    <source>
        <dbReference type="EMBL" id="AIQ11303.1"/>
    </source>
</evidence>
<dbReference type="eggNOG" id="ENOG502Z9N7">
    <property type="taxonomic scope" value="Bacteria"/>
</dbReference>
<keyword evidence="6" id="KW-0564">Palmitate</keyword>
<dbReference type="EMBL" id="CP009288">
    <property type="protein sequence ID" value="AIQ11303.1"/>
    <property type="molecule type" value="Genomic_DNA"/>
</dbReference>
<gene>
    <name evidence="10" type="ORF">PDUR_04325</name>
</gene>
<evidence type="ECO:0000256" key="2">
    <source>
        <dbReference type="ARBA" id="ARBA00007886"/>
    </source>
</evidence>
<dbReference type="Gene3D" id="3.30.300.210">
    <property type="entry name" value="Nutrient germinant receptor protein C, domain 3"/>
    <property type="match status" value="1"/>
</dbReference>
<keyword evidence="11" id="KW-1185">Reference proteome</keyword>
<dbReference type="InterPro" id="IPR008844">
    <property type="entry name" value="Spore_GerAC-like"/>
</dbReference>
<dbReference type="NCBIfam" id="TIGR02887">
    <property type="entry name" value="spore_ger_x_C"/>
    <property type="match status" value="1"/>
</dbReference>
<dbReference type="GO" id="GO:0016020">
    <property type="term" value="C:membrane"/>
    <property type="evidence" value="ECO:0007669"/>
    <property type="project" value="UniProtKB-SubCell"/>
</dbReference>
<protein>
    <submittedName>
        <fullName evidence="10">Uncharacterized protein</fullName>
    </submittedName>
</protein>
<keyword evidence="3" id="KW-0309">Germination</keyword>
<reference evidence="10 11" key="1">
    <citation type="submission" date="2014-08" db="EMBL/GenBank/DDBJ databases">
        <title>Comparative genomics of the Paenibacillus odorifer group.</title>
        <authorList>
            <person name="den Bakker H.C."/>
            <person name="Tsai Y.-C."/>
            <person name="Martin N."/>
            <person name="Korlach J."/>
            <person name="Wiedmann M."/>
        </authorList>
    </citation>
    <scope>NUCLEOTIDE SEQUENCE [LARGE SCALE GENOMIC DNA]</scope>
    <source>
        <strain evidence="10 11">DSM 1735</strain>
    </source>
</reference>
<dbReference type="PANTHER" id="PTHR35789:SF1">
    <property type="entry name" value="SPORE GERMINATION PROTEIN B3"/>
    <property type="match status" value="1"/>
</dbReference>